<evidence type="ECO:0000259" key="14">
    <source>
        <dbReference type="Pfam" id="PF00487"/>
    </source>
</evidence>
<comment type="similarity">
    <text evidence="2 12">Belongs to the fatty acid desaturase type 1 family.</text>
</comment>
<keyword evidence="4 12" id="KW-0812">Transmembrane</keyword>
<dbReference type="GO" id="GO:0016020">
    <property type="term" value="C:membrane"/>
    <property type="evidence" value="ECO:0007669"/>
    <property type="project" value="UniProtKB-SubCell"/>
</dbReference>
<name>M2XUY2_GALSU</name>
<dbReference type="Pfam" id="PF00487">
    <property type="entry name" value="FA_desaturase"/>
    <property type="match status" value="1"/>
</dbReference>
<dbReference type="OMA" id="GVIINWF"/>
<evidence type="ECO:0000256" key="2">
    <source>
        <dbReference type="ARBA" id="ARBA00009295"/>
    </source>
</evidence>
<evidence type="ECO:0000256" key="8">
    <source>
        <dbReference type="ARBA" id="ARBA00023004"/>
    </source>
</evidence>
<organism evidence="15 16">
    <name type="scientific">Galdieria sulphuraria</name>
    <name type="common">Red alga</name>
    <dbReference type="NCBI Taxonomy" id="130081"/>
    <lineage>
        <taxon>Eukaryota</taxon>
        <taxon>Rhodophyta</taxon>
        <taxon>Bangiophyceae</taxon>
        <taxon>Galdieriales</taxon>
        <taxon>Galdieriaceae</taxon>
        <taxon>Galdieria</taxon>
    </lineage>
</organism>
<keyword evidence="8" id="KW-0408">Iron</keyword>
<keyword evidence="10 13" id="KW-0472">Membrane</keyword>
<feature type="transmembrane region" description="Helical" evidence="13">
    <location>
        <begin position="180"/>
        <end position="207"/>
    </location>
</feature>
<dbReference type="GO" id="GO:0006633">
    <property type="term" value="P:fatty acid biosynthetic process"/>
    <property type="evidence" value="ECO:0007669"/>
    <property type="project" value="UniProtKB-KW"/>
</dbReference>
<feature type="transmembrane region" description="Helical" evidence="13">
    <location>
        <begin position="59"/>
        <end position="80"/>
    </location>
</feature>
<dbReference type="CDD" id="cd03505">
    <property type="entry name" value="Delta9-FADS-like"/>
    <property type="match status" value="1"/>
</dbReference>
<dbReference type="eggNOG" id="KOG1600">
    <property type="taxonomic scope" value="Eukaryota"/>
</dbReference>
<gene>
    <name evidence="15" type="ORF">Gasu_52000</name>
</gene>
<dbReference type="PANTHER" id="PTHR11351:SF31">
    <property type="entry name" value="DESATURASE 1, ISOFORM A-RELATED"/>
    <property type="match status" value="1"/>
</dbReference>
<reference evidence="16" key="1">
    <citation type="journal article" date="2013" name="Science">
        <title>Gene transfer from bacteria and archaea facilitated evolution of an extremophilic eukaryote.</title>
        <authorList>
            <person name="Schonknecht G."/>
            <person name="Chen W.H."/>
            <person name="Ternes C.M."/>
            <person name="Barbier G.G."/>
            <person name="Shrestha R.P."/>
            <person name="Stanke M."/>
            <person name="Brautigam A."/>
            <person name="Baker B.J."/>
            <person name="Banfield J.F."/>
            <person name="Garavito R.M."/>
            <person name="Carr K."/>
            <person name="Wilkerson C."/>
            <person name="Rensing S.A."/>
            <person name="Gagneul D."/>
            <person name="Dickenson N.E."/>
            <person name="Oesterhelt C."/>
            <person name="Lercher M.J."/>
            <person name="Weber A.P."/>
        </authorList>
    </citation>
    <scope>NUCLEOTIDE SEQUENCE [LARGE SCALE GENOMIC DNA]</scope>
    <source>
        <strain evidence="16">074W</strain>
    </source>
</reference>
<evidence type="ECO:0000256" key="10">
    <source>
        <dbReference type="ARBA" id="ARBA00023136"/>
    </source>
</evidence>
<evidence type="ECO:0000256" key="12">
    <source>
        <dbReference type="RuleBase" id="RU000581"/>
    </source>
</evidence>
<evidence type="ECO:0000256" key="6">
    <source>
        <dbReference type="ARBA" id="ARBA00022989"/>
    </source>
</evidence>
<dbReference type="OrthoDB" id="10260134at2759"/>
<feature type="transmembrane region" description="Helical" evidence="13">
    <location>
        <begin position="32"/>
        <end position="53"/>
    </location>
</feature>
<evidence type="ECO:0000256" key="13">
    <source>
        <dbReference type="SAM" id="Phobius"/>
    </source>
</evidence>
<dbReference type="InterPro" id="IPR015876">
    <property type="entry name" value="Acyl-CoA_DS"/>
</dbReference>
<dbReference type="KEGG" id="gsl:Gasu_52000"/>
<dbReference type="GO" id="GO:0004768">
    <property type="term" value="F:stearoyl-CoA 9-desaturase activity"/>
    <property type="evidence" value="ECO:0007669"/>
    <property type="project" value="UniProtKB-EC"/>
</dbReference>
<dbReference type="GeneID" id="17086147"/>
<comment type="cofactor">
    <cofactor evidence="12">
        <name>Fe(2+)</name>
        <dbReference type="ChEBI" id="CHEBI:29033"/>
    </cofactor>
</comment>
<keyword evidence="5" id="KW-0276">Fatty acid metabolism</keyword>
<evidence type="ECO:0000256" key="5">
    <source>
        <dbReference type="ARBA" id="ARBA00022832"/>
    </source>
</evidence>
<dbReference type="Proteomes" id="UP000030680">
    <property type="component" value="Unassembled WGS sequence"/>
</dbReference>
<evidence type="ECO:0000256" key="3">
    <source>
        <dbReference type="ARBA" id="ARBA00022516"/>
    </source>
</evidence>
<keyword evidence="7 12" id="KW-0560">Oxidoreductase</keyword>
<comment type="subcellular location">
    <subcellularLocation>
        <location evidence="1">Membrane</location>
        <topology evidence="1">Multi-pass membrane protein</topology>
    </subcellularLocation>
</comment>
<accession>M2XUY2</accession>
<evidence type="ECO:0000313" key="15">
    <source>
        <dbReference type="EMBL" id="EME27219.1"/>
    </source>
</evidence>
<sequence>MARTGLDGEYPNIVEKLNHTDDDKYLTLKELLCSRSFVFFFGVHILALAVFFVRFQWSFLHLALASYCVRMLAITAGYHRYFSHRAFRTSRIFQFALACLGCSACQKGVLWWASWHRHHHRYADTEQDVHSPYFGGFWWSHMGWFLFSDRHVAIQWHLIPDLAVYKELLWLEEHHYLPGIILAIVSYVMGGFGGFIWIFCLSTVILWHATFTVNSLCHLYGYQNFLCEYHESCNAKNNILLAILTLGEGWHNNHHSFMGSSKQGFEWWEIDLCYYFIRIMSSLGLIDSFRVPSSEQIELRRLRSQTRSELSTSVSDH</sequence>
<dbReference type="Gramene" id="EME27219">
    <property type="protein sequence ID" value="EME27219"/>
    <property type="gene ID" value="Gasu_52000"/>
</dbReference>
<feature type="transmembrane region" description="Helical" evidence="13">
    <location>
        <begin position="92"/>
        <end position="113"/>
    </location>
</feature>
<dbReference type="InterPro" id="IPR005804">
    <property type="entry name" value="FA_desaturase_dom"/>
</dbReference>
<evidence type="ECO:0000256" key="4">
    <source>
        <dbReference type="ARBA" id="ARBA00022692"/>
    </source>
</evidence>
<evidence type="ECO:0000256" key="7">
    <source>
        <dbReference type="ARBA" id="ARBA00023002"/>
    </source>
</evidence>
<keyword evidence="9" id="KW-0443">Lipid metabolism</keyword>
<feature type="domain" description="Fatty acid desaturase" evidence="14">
    <location>
        <begin position="57"/>
        <end position="272"/>
    </location>
</feature>
<dbReference type="STRING" id="130081.M2XUY2"/>
<keyword evidence="6 13" id="KW-1133">Transmembrane helix</keyword>
<evidence type="ECO:0000256" key="1">
    <source>
        <dbReference type="ARBA" id="ARBA00004141"/>
    </source>
</evidence>
<comment type="domain">
    <text evidence="12">The histidine box domains are involved in binding the catalytic metal ions.</text>
</comment>
<protein>
    <submittedName>
        <fullName evidence="15">Stearoyl-CoA desaturase (Delta-9 desaturase)</fullName>
        <ecNumber evidence="15">1.14.19.1</ecNumber>
    </submittedName>
</protein>
<dbReference type="PRINTS" id="PR00075">
    <property type="entry name" value="FACDDSATRASE"/>
</dbReference>
<proteinExistence type="inferred from homology"/>
<evidence type="ECO:0000313" key="16">
    <source>
        <dbReference type="Proteomes" id="UP000030680"/>
    </source>
</evidence>
<evidence type="ECO:0000256" key="11">
    <source>
        <dbReference type="ARBA" id="ARBA00023160"/>
    </source>
</evidence>
<evidence type="ECO:0000256" key="9">
    <source>
        <dbReference type="ARBA" id="ARBA00023098"/>
    </source>
</evidence>
<dbReference type="EMBL" id="KB454535">
    <property type="protein sequence ID" value="EME27219.1"/>
    <property type="molecule type" value="Genomic_DNA"/>
</dbReference>
<dbReference type="PANTHER" id="PTHR11351">
    <property type="entry name" value="ACYL-COA DESATURASE"/>
    <property type="match status" value="1"/>
</dbReference>
<keyword evidence="3 12" id="KW-0444">Lipid biosynthesis</keyword>
<dbReference type="RefSeq" id="XP_005703739.1">
    <property type="nucleotide sequence ID" value="XM_005703682.1"/>
</dbReference>
<keyword evidence="16" id="KW-1185">Reference proteome</keyword>
<keyword evidence="11 12" id="KW-0275">Fatty acid biosynthesis</keyword>
<dbReference type="AlphaFoldDB" id="M2XUY2"/>
<dbReference type="EC" id="1.14.19.1" evidence="15"/>